<sequence>MTTPWYATRESVMHALDSKLTARNAGQIDRALESASRDVEQLCHRRFYPELDTRSWDWPDSQSGTSWRLWLDDHEVISVTTLTSGGVTIASTDYFLEPNRSGPPYNRLEVDLASSAAFGGGDTHQRDITVVGLFGYRNDETTTGTITEALDSSETGVDVDGTAAALLGVGSVIRVDSERMLVTGRTMADTGQNLGGAGLTASNASVTVAVSDGTAFAVDEVILIESERMLIVDIAGNNLTVKRAWDGSVLAAHAAGVDIYALRTLTVTRGALGTTAATHSSSAPILRWDPPGPVRDLTIAEAVAQVTNELAGYARVRKSGDGGTSERATDATALKGLRDRVYASHGRKGRVRAV</sequence>
<reference evidence="1 2" key="1">
    <citation type="journal article" date="2010" name="ChemBioChem">
        <title>Cloning and characterization of the biosynthetic gene cluster of 16-membered macrolide antibiotic FD-891: involvement of a dual functional cytochrome P450 monooxygenase catalyzing epoxidation and hydroxylation.</title>
        <authorList>
            <person name="Kudo F."/>
            <person name="Motegi A."/>
            <person name="Mizoue K."/>
            <person name="Eguchi T."/>
        </authorList>
    </citation>
    <scope>NUCLEOTIDE SEQUENCE [LARGE SCALE GENOMIC DNA]</scope>
    <source>
        <strain evidence="1 2">A-8890</strain>
    </source>
</reference>
<evidence type="ECO:0000313" key="1">
    <source>
        <dbReference type="EMBL" id="BBC35286.1"/>
    </source>
</evidence>
<dbReference type="EMBL" id="AP018448">
    <property type="protein sequence ID" value="BBC35286.1"/>
    <property type="molecule type" value="Genomic_DNA"/>
</dbReference>
<protein>
    <submittedName>
        <fullName evidence="1">Uncharacterized protein</fullName>
    </submittedName>
</protein>
<proteinExistence type="predicted"/>
<gene>
    <name evidence="1" type="ORF">SGFS_065800</name>
</gene>
<evidence type="ECO:0000313" key="2">
    <source>
        <dbReference type="Proteomes" id="UP001321542"/>
    </source>
</evidence>
<accession>A0ABM7FE06</accession>
<organism evidence="1 2">
    <name type="scientific">Streptomyces graminofaciens</name>
    <dbReference type="NCBI Taxonomy" id="68212"/>
    <lineage>
        <taxon>Bacteria</taxon>
        <taxon>Bacillati</taxon>
        <taxon>Actinomycetota</taxon>
        <taxon>Actinomycetes</taxon>
        <taxon>Kitasatosporales</taxon>
        <taxon>Streptomycetaceae</taxon>
        <taxon>Streptomyces</taxon>
    </lineage>
</organism>
<dbReference type="Proteomes" id="UP001321542">
    <property type="component" value="Chromosome"/>
</dbReference>
<dbReference type="RefSeq" id="WP_286255498.1">
    <property type="nucleotide sequence ID" value="NZ_AP018448.1"/>
</dbReference>
<reference evidence="1 2" key="2">
    <citation type="journal article" date="2023" name="ChemBioChem">
        <title>Acyltransferase Domain Exchange between Two Independent Type I Polyketide Synthases in the Same Producer Strain of Macrolide Antibiotics.</title>
        <authorList>
            <person name="Kudo F."/>
            <person name="Kishikawa K."/>
            <person name="Tsuboi K."/>
            <person name="Kido T."/>
            <person name="Usui T."/>
            <person name="Hashimoto J."/>
            <person name="Shin-Ya K."/>
            <person name="Miyanaga A."/>
            <person name="Eguchi T."/>
        </authorList>
    </citation>
    <scope>NUCLEOTIDE SEQUENCE [LARGE SCALE GENOMIC DNA]</scope>
    <source>
        <strain evidence="1 2">A-8890</strain>
    </source>
</reference>
<name>A0ABM7FE06_9ACTN</name>
<keyword evidence="2" id="KW-1185">Reference proteome</keyword>